<reference evidence="2 3" key="1">
    <citation type="journal article" date="2023" name="Commun. Biol.">
        <title>Genome analysis of Parmales, the sister group of diatoms, reveals the evolutionary specialization of diatoms from phago-mixotrophs to photoautotrophs.</title>
        <authorList>
            <person name="Ban H."/>
            <person name="Sato S."/>
            <person name="Yoshikawa S."/>
            <person name="Yamada K."/>
            <person name="Nakamura Y."/>
            <person name="Ichinomiya M."/>
            <person name="Sato N."/>
            <person name="Blanc-Mathieu R."/>
            <person name="Endo H."/>
            <person name="Kuwata A."/>
            <person name="Ogata H."/>
        </authorList>
    </citation>
    <scope>NUCLEOTIDE SEQUENCE [LARGE SCALE GENOMIC DNA]</scope>
</reference>
<proteinExistence type="predicted"/>
<gene>
    <name evidence="2" type="ORF">TeGR_g5423</name>
</gene>
<keyword evidence="3" id="KW-1185">Reference proteome</keyword>
<evidence type="ECO:0000313" key="2">
    <source>
        <dbReference type="EMBL" id="GMI30835.1"/>
    </source>
</evidence>
<comment type="caution">
    <text evidence="2">The sequence shown here is derived from an EMBL/GenBank/DDBJ whole genome shotgun (WGS) entry which is preliminary data.</text>
</comment>
<evidence type="ECO:0000256" key="1">
    <source>
        <dbReference type="SAM" id="MobiDB-lite"/>
    </source>
</evidence>
<dbReference type="PANTHER" id="PTHR22874:SF1">
    <property type="entry name" value="ACTIVATING MOLECULE IN BECN1-REGULATED AUTOPHAGY PROTEIN 1"/>
    <property type="match status" value="1"/>
</dbReference>
<protein>
    <submittedName>
        <fullName evidence="2">Uncharacterized protein</fullName>
    </submittedName>
</protein>
<feature type="non-terminal residue" evidence="2">
    <location>
        <position position="1"/>
    </location>
</feature>
<dbReference type="InterPro" id="IPR052596">
    <property type="entry name" value="AMBRA1_autophagy"/>
</dbReference>
<name>A0ABQ6MRF8_9STRA</name>
<feature type="compositionally biased region" description="Gly residues" evidence="1">
    <location>
        <begin position="141"/>
        <end position="158"/>
    </location>
</feature>
<dbReference type="EMBL" id="BRYB01004429">
    <property type="protein sequence ID" value="GMI30835.1"/>
    <property type="molecule type" value="Genomic_DNA"/>
</dbReference>
<organism evidence="2 3">
    <name type="scientific">Tetraparma gracilis</name>
    <dbReference type="NCBI Taxonomy" id="2962635"/>
    <lineage>
        <taxon>Eukaryota</taxon>
        <taxon>Sar</taxon>
        <taxon>Stramenopiles</taxon>
        <taxon>Ochrophyta</taxon>
        <taxon>Bolidophyceae</taxon>
        <taxon>Parmales</taxon>
        <taxon>Triparmaceae</taxon>
        <taxon>Tetraparma</taxon>
    </lineage>
</organism>
<accession>A0ABQ6MRF8</accession>
<sequence>PAAGAKPPKPHLVVVSVDPREMGQIKNVLPLPDEVARTITCCKFSPHSSYILTGYGVRPTSMSNDSPTHPVLSFYKPTHRGTIEHVNTVHSEDDDVNIAGWHPHSFGVVYGTKEGRVRVIDAVADRVAAGGETHSLTDSRGGSGGGRKAGRKAAGGGDETTAMDATAMDAMAMPEGPWHPWKASPLALLWPKRLPNNR</sequence>
<dbReference type="PANTHER" id="PTHR22874">
    <property type="entry name" value="ACTIVATING MOLECULE IN BECN1-REGULATED AUTOPHAGY PROTEIN 1"/>
    <property type="match status" value="1"/>
</dbReference>
<dbReference type="SUPFAM" id="SSF50978">
    <property type="entry name" value="WD40 repeat-like"/>
    <property type="match status" value="1"/>
</dbReference>
<dbReference type="Proteomes" id="UP001165060">
    <property type="component" value="Unassembled WGS sequence"/>
</dbReference>
<evidence type="ECO:0000313" key="3">
    <source>
        <dbReference type="Proteomes" id="UP001165060"/>
    </source>
</evidence>
<feature type="region of interest" description="Disordered" evidence="1">
    <location>
        <begin position="131"/>
        <end position="160"/>
    </location>
</feature>
<dbReference type="InterPro" id="IPR036322">
    <property type="entry name" value="WD40_repeat_dom_sf"/>
</dbReference>